<dbReference type="Pfam" id="PF04075">
    <property type="entry name" value="F420H2_quin_red"/>
    <property type="match status" value="1"/>
</dbReference>
<gene>
    <name evidence="4" type="ORF">STSU_001020</name>
</gene>
<protein>
    <submittedName>
        <fullName evidence="4">Nitroreductase family deazaflavin-dependent oxidoreductase</fullName>
    </submittedName>
</protein>
<evidence type="ECO:0000256" key="1">
    <source>
        <dbReference type="ARBA" id="ARBA00008710"/>
    </source>
</evidence>
<dbReference type="InterPro" id="IPR012312">
    <property type="entry name" value="Hemerythrin-like"/>
</dbReference>
<comment type="similarity">
    <text evidence="1">Belongs to the F420H(2)-dependent quinone reductase family.</text>
</comment>
<dbReference type="CDD" id="cd12108">
    <property type="entry name" value="Hr-like"/>
    <property type="match status" value="1"/>
</dbReference>
<name>I2NBM0_STRT9</name>
<reference evidence="4 5" key="1">
    <citation type="journal article" date="2012" name="J. Bacteriol.">
        <title>Draft genome of Streptomyces tsukubaensis NRRL 18488, the producer of the clinically important immunosuppressant tacrolimus (FK506).</title>
        <authorList>
            <person name="Barreiro C."/>
            <person name="Prieto C."/>
            <person name="Sola-Landa A."/>
            <person name="Solera E."/>
            <person name="Martinez-Castro M."/>
            <person name="Perez-Redondo R."/>
            <person name="Garcia-Estrada C."/>
            <person name="Aparicio J.F."/>
            <person name="Fernandez-Martinez L.T."/>
            <person name="Santos-Aberturas J."/>
            <person name="Salehi-Najafabadi Z."/>
            <person name="Rodriguez-Garcia A."/>
            <person name="Tauch A."/>
            <person name="Martin J.F."/>
        </authorList>
    </citation>
    <scope>NUCLEOTIDE SEQUENCE [LARGE SCALE GENOMIC DNA]</scope>
    <source>
        <strain evidence="5">DSM 42081 / NBRC 108919 / NRRL 18488 / 9993</strain>
    </source>
</reference>
<dbReference type="Proteomes" id="UP000005940">
    <property type="component" value="Chromosome"/>
</dbReference>
<keyword evidence="5" id="KW-1185">Reference proteome</keyword>
<dbReference type="InterPro" id="IPR012349">
    <property type="entry name" value="Split_barrel_FMN-bd"/>
</dbReference>
<dbReference type="Gene3D" id="1.20.120.520">
    <property type="entry name" value="nmb1532 protein domain like"/>
    <property type="match status" value="1"/>
</dbReference>
<dbReference type="RefSeq" id="WP_006344724.1">
    <property type="nucleotide sequence ID" value="NZ_CP029159.1"/>
</dbReference>
<dbReference type="EMBL" id="CP029159">
    <property type="protein sequence ID" value="QKM65946.1"/>
    <property type="molecule type" value="Genomic_DNA"/>
</dbReference>
<dbReference type="GO" id="GO:0070967">
    <property type="term" value="F:coenzyme F420 binding"/>
    <property type="evidence" value="ECO:0007669"/>
    <property type="project" value="TreeGrafter"/>
</dbReference>
<dbReference type="GO" id="GO:0016491">
    <property type="term" value="F:oxidoreductase activity"/>
    <property type="evidence" value="ECO:0007669"/>
    <property type="project" value="InterPro"/>
</dbReference>
<evidence type="ECO:0000256" key="2">
    <source>
        <dbReference type="ARBA" id="ARBA00049106"/>
    </source>
</evidence>
<evidence type="ECO:0000313" key="4">
    <source>
        <dbReference type="EMBL" id="QKM65946.1"/>
    </source>
</evidence>
<evidence type="ECO:0000313" key="5">
    <source>
        <dbReference type="Proteomes" id="UP000005940"/>
    </source>
</evidence>
<accession>I2NBM0</accession>
<dbReference type="AlphaFoldDB" id="I2NBM0"/>
<evidence type="ECO:0000259" key="3">
    <source>
        <dbReference type="Pfam" id="PF01814"/>
    </source>
</evidence>
<dbReference type="Pfam" id="PF01814">
    <property type="entry name" value="Hemerythrin"/>
    <property type="match status" value="1"/>
</dbReference>
<dbReference type="SUPFAM" id="SSF50475">
    <property type="entry name" value="FMN-binding split barrel"/>
    <property type="match status" value="1"/>
</dbReference>
<feature type="domain" description="Hemerythrin-like" evidence="3">
    <location>
        <begin position="152"/>
        <end position="276"/>
    </location>
</feature>
<organism evidence="4 5">
    <name type="scientific">Streptomyces tsukubensis (strain DSM 42081 / NBRC 108919 / NRRL 18488 / 9993)</name>
    <dbReference type="NCBI Taxonomy" id="1114943"/>
    <lineage>
        <taxon>Bacteria</taxon>
        <taxon>Bacillati</taxon>
        <taxon>Actinomycetota</taxon>
        <taxon>Actinomycetes</taxon>
        <taxon>Kitasatosporales</taxon>
        <taxon>Streptomycetaceae</taxon>
        <taxon>Streptomyces</taxon>
    </lineage>
</organism>
<comment type="catalytic activity">
    <reaction evidence="2">
        <text>oxidized coenzyme F420-(gamma-L-Glu)(n) + a quinol + H(+) = reduced coenzyme F420-(gamma-L-Glu)(n) + a quinone</text>
        <dbReference type="Rhea" id="RHEA:39663"/>
        <dbReference type="Rhea" id="RHEA-COMP:12939"/>
        <dbReference type="Rhea" id="RHEA-COMP:14378"/>
        <dbReference type="ChEBI" id="CHEBI:15378"/>
        <dbReference type="ChEBI" id="CHEBI:24646"/>
        <dbReference type="ChEBI" id="CHEBI:132124"/>
        <dbReference type="ChEBI" id="CHEBI:133980"/>
        <dbReference type="ChEBI" id="CHEBI:139511"/>
    </reaction>
</comment>
<dbReference type="PANTHER" id="PTHR39428:SF1">
    <property type="entry name" value="F420H(2)-DEPENDENT QUINONE REDUCTASE RV1261C"/>
    <property type="match status" value="1"/>
</dbReference>
<dbReference type="NCBIfam" id="TIGR00026">
    <property type="entry name" value="hi_GC_TIGR00026"/>
    <property type="match status" value="1"/>
</dbReference>
<sequence>MANDFNQKIIEEFRANDGRVGGPFEGARLLLLTTTGARSGAPHTTPLGYLPDADGQVLVIASAAGAPRHPAWYHNLVAHPRVHVETGVFTYEADAVVLTGEEREAAFARAVESDDGWADYQSRTTRTIPVVALRPVAHDGPPTISGSQSFGDVLVRIHGVLRRELALIRQEVAASGASLGAQLRLNCLSLCQGLHNHHEGESQGMFPMLAQQFPELADVLARLEDEHRRVAELIGELQRAVTAEKPDAAATLAEVDRLSAELEAHLVYEEKQLIPLFDR</sequence>
<dbReference type="Gene3D" id="2.30.110.10">
    <property type="entry name" value="Electron Transport, Fmn-binding Protein, Chain A"/>
    <property type="match status" value="1"/>
</dbReference>
<proteinExistence type="inferred from homology"/>
<dbReference type="PANTHER" id="PTHR39428">
    <property type="entry name" value="F420H(2)-DEPENDENT QUINONE REDUCTASE RV1261C"/>
    <property type="match status" value="1"/>
</dbReference>
<dbReference type="GO" id="GO:0005886">
    <property type="term" value="C:plasma membrane"/>
    <property type="evidence" value="ECO:0007669"/>
    <property type="project" value="TreeGrafter"/>
</dbReference>
<dbReference type="InterPro" id="IPR004378">
    <property type="entry name" value="F420H2_quin_Rdtase"/>
</dbReference>